<feature type="repeat" description="TPR" evidence="8">
    <location>
        <begin position="154"/>
        <end position="187"/>
    </location>
</feature>
<dbReference type="SUPFAM" id="SSF48452">
    <property type="entry name" value="TPR-like"/>
    <property type="match status" value="1"/>
</dbReference>
<dbReference type="EMBL" id="NBIM01000001">
    <property type="protein sequence ID" value="OXY83264.1"/>
    <property type="molecule type" value="Genomic_DNA"/>
</dbReference>
<dbReference type="PANTHER" id="PTHR44835:SF1">
    <property type="entry name" value="PROTEIN O-GLCNAC TRANSFERASE"/>
    <property type="match status" value="1"/>
</dbReference>
<feature type="compositionally biased region" description="Polar residues" evidence="9">
    <location>
        <begin position="922"/>
        <end position="936"/>
    </location>
</feature>
<keyword evidence="5" id="KW-0808">Transferase</keyword>
<accession>A0A233RIQ2</accession>
<reference evidence="11 12" key="1">
    <citation type="submission" date="2017-08" db="EMBL/GenBank/DDBJ databases">
        <title>A Genome Sequence of Oceanimonas doudoroffii ATCC 27123T.</title>
        <authorList>
            <person name="Brennan M.A."/>
            <person name="Maclea K.S."/>
            <person name="Mcclelland W.D."/>
            <person name="Trachtenberg A.M."/>
        </authorList>
    </citation>
    <scope>NUCLEOTIDE SEQUENCE [LARGE SCALE GENOMIC DNA]</scope>
    <source>
        <strain evidence="11 12">ATCC 27123</strain>
    </source>
</reference>
<proteinExistence type="inferred from homology"/>
<comment type="similarity">
    <text evidence="2">Belongs to the glycosyltransferase 41 family. O-GlcNAc transferase subfamily.</text>
</comment>
<dbReference type="Gene3D" id="3.40.50.2000">
    <property type="entry name" value="Glycogen Phosphorylase B"/>
    <property type="match status" value="1"/>
</dbReference>
<evidence type="ECO:0000256" key="2">
    <source>
        <dbReference type="ARBA" id="ARBA00005386"/>
    </source>
</evidence>
<evidence type="ECO:0000256" key="4">
    <source>
        <dbReference type="ARBA" id="ARBA00022676"/>
    </source>
</evidence>
<dbReference type="Gene3D" id="1.25.40.10">
    <property type="entry name" value="Tetratricopeptide repeat domain"/>
    <property type="match status" value="1"/>
</dbReference>
<dbReference type="InterPro" id="IPR029489">
    <property type="entry name" value="OGT/SEC/SPY_C"/>
</dbReference>
<comment type="caution">
    <text evidence="11">The sequence shown here is derived from an EMBL/GenBank/DDBJ whole genome shotgun (WGS) entry which is preliminary data.</text>
</comment>
<feature type="domain" description="O-GlcNAc transferase C-terminal" evidence="10">
    <location>
        <begin position="234"/>
        <end position="387"/>
    </location>
</feature>
<sequence>MTQSKNDKEQTTQFAEQTRPTLEKALQLLRSSQSKQALDLLQQALTNTPDQISTLLLKGKIHRERGETEHAVRDFQHILSLAPAHHEANLELAKLYHNANENRVALHHIELAEKNQPKHQQTLEYKSMILGGLHRYNEAAAILEHIIEHGKPHHFNWNNLANIYKGLGMFEKAERYYLTAIELSGDNDIAYNNYLSFCHYIPHYPKEKILTLYKEWEERYAKNISKMPLPATALNPDKTLRIGMISDGFRTHPVGQMITSALEEIPAHEIEIYAYSTNLSEDTVTQRIKNLSAKWMTVVHLGEQDLAHQLIEDNIDILFDLCGHNSGSHMRTMAMKPAPILVKWVGGLINTTGLSTMDYLLSDQIETPEGEDEFYTEKLIRLPDDYICYNSPIYTPDIHAPPAKYNGYITLGCFNNPTKLNPYLLEKWAGIMHALPHSRLLLKGFQFSSDTLRNNVRAQFGRLNIEADRILFEGPSPHAELLQTYNKVDIALDPWPYSGGLTTCEAMYMGVPVVTLPGPTFAGRHSATHLTNVGLGQLVAENWQQYHDIVVSLAGDLDNLSSIRAHLRAALLESPLCDAPRFARHFSNAMRAIWQRHCEHKAPAALTLDTNGHARFEGEAEPVQLQLPADPLVIEEDEFRFRFNGKIVVLDNGGILASSHRFSMFHKLNVFSTLCLDPGSRIANAQQLQQTGDFQHVPMTTLGDGEQVILSITQDPAYSGTLPPLEFDQQPEQTAQIYQQIAQVPINTVRLDDIAGIETLEWLVLDNLNDFDPILANGVATLAHPLLVQIRVNFLPTHRKQIALADCQQRMAELGFDFHSLFNQRKIDACTNYDEQLLFADAVFIPNADRCADLGANQRLKLAFLLHAVYQSHACAHQLLAELDPDMAEDYRNSLSEVERKQLETPLLATGDKSATEDLDATQRSTSPQRETMQSAEGSFSFNFTGHIIALEHGAILTCKPYFEDFLKQGGVNYICLDPGGLIRDAQPLQHTGLFQHFPLTVLGDGSEMELALAVQAERSTTLPIYQADPVSIIPGQASPELVSTMLVTSNRIDDIEGIEHIDWLILDEQHHNLSILEHGKQKLANALLIEVGISFSPEHSTQVNFENIRKKLNQLGFRLLKINDIKHNNFHPNPELNQEESELASGTLIFIPDNKKLDTYSNDQVNKLAFLLDSIHNMQGVTFKLLHSLNPEQAKLYLQSKSLEKNTFPIPTCPAMTDSEKKLFIKHLKEANHYFEFGSGGSTVWAVEQGLAVEGVESDPNWVSALQNTLGQQCQVKVVDIGPTGDWGYPLTEQKDKFPLYSQAILSHNKAFDFILIDGRFRVACVMTTIEHIIKHENQNSSLIFIHDFWNRPQYHCVLEHLEVVDKIDTAGVFRVKDDIELRLIHNIWSEYSINPA</sequence>
<dbReference type="Pfam" id="PF13181">
    <property type="entry name" value="TPR_8"/>
    <property type="match status" value="1"/>
</dbReference>
<dbReference type="SUPFAM" id="SSF53756">
    <property type="entry name" value="UDP-Glycosyltransferase/glycogen phosphorylase"/>
    <property type="match status" value="1"/>
</dbReference>
<evidence type="ECO:0000256" key="7">
    <source>
        <dbReference type="ARBA" id="ARBA00022803"/>
    </source>
</evidence>
<organism evidence="11 12">
    <name type="scientific">Oceanimonas doudoroffii</name>
    <dbReference type="NCBI Taxonomy" id="84158"/>
    <lineage>
        <taxon>Bacteria</taxon>
        <taxon>Pseudomonadati</taxon>
        <taxon>Pseudomonadota</taxon>
        <taxon>Gammaproteobacteria</taxon>
        <taxon>Aeromonadales</taxon>
        <taxon>Aeromonadaceae</taxon>
        <taxon>Oceanimonas</taxon>
    </lineage>
</organism>
<dbReference type="OrthoDB" id="255821at2"/>
<dbReference type="Gene3D" id="3.40.50.150">
    <property type="entry name" value="Vaccinia Virus protein VP39"/>
    <property type="match status" value="1"/>
</dbReference>
<evidence type="ECO:0000259" key="10">
    <source>
        <dbReference type="Pfam" id="PF13844"/>
    </source>
</evidence>
<evidence type="ECO:0000256" key="5">
    <source>
        <dbReference type="ARBA" id="ARBA00022679"/>
    </source>
</evidence>
<dbReference type="EC" id="2.4.1.255" evidence="3"/>
<dbReference type="PROSITE" id="PS50005">
    <property type="entry name" value="TPR"/>
    <property type="match status" value="2"/>
</dbReference>
<dbReference type="InterPro" id="IPR011990">
    <property type="entry name" value="TPR-like_helical_dom_sf"/>
</dbReference>
<comment type="pathway">
    <text evidence="1">Protein modification; protein glycosylation.</text>
</comment>
<name>A0A233RIQ2_9GAMM</name>
<dbReference type="InterPro" id="IPR019734">
    <property type="entry name" value="TPR_rpt"/>
</dbReference>
<keyword evidence="6" id="KW-0677">Repeat</keyword>
<keyword evidence="12" id="KW-1185">Reference proteome</keyword>
<evidence type="ECO:0000313" key="11">
    <source>
        <dbReference type="EMBL" id="OXY83264.1"/>
    </source>
</evidence>
<evidence type="ECO:0000256" key="6">
    <source>
        <dbReference type="ARBA" id="ARBA00022737"/>
    </source>
</evidence>
<dbReference type="InterPro" id="IPR051939">
    <property type="entry name" value="Glycosyltr_41/O-GlcNAc_trsf"/>
</dbReference>
<dbReference type="GO" id="GO:0097363">
    <property type="term" value="F:protein O-acetylglucosaminyltransferase activity"/>
    <property type="evidence" value="ECO:0007669"/>
    <property type="project" value="UniProtKB-EC"/>
</dbReference>
<dbReference type="Proteomes" id="UP000242757">
    <property type="component" value="Unassembled WGS sequence"/>
</dbReference>
<dbReference type="RefSeq" id="WP_094200038.1">
    <property type="nucleotide sequence ID" value="NZ_NBIM01000001.1"/>
</dbReference>
<evidence type="ECO:0000256" key="3">
    <source>
        <dbReference type="ARBA" id="ARBA00011970"/>
    </source>
</evidence>
<evidence type="ECO:0000256" key="8">
    <source>
        <dbReference type="PROSITE-ProRule" id="PRU00339"/>
    </source>
</evidence>
<evidence type="ECO:0000313" key="12">
    <source>
        <dbReference type="Proteomes" id="UP000242757"/>
    </source>
</evidence>
<gene>
    <name evidence="11" type="ORF">B6S08_07165</name>
</gene>
<dbReference type="PANTHER" id="PTHR44835">
    <property type="entry name" value="UDP-N-ACETYLGLUCOSAMINE--PEPTIDE N-ACETYLGLUCOSAMINYLTRANSFERASE SPINDLY-RELATED"/>
    <property type="match status" value="1"/>
</dbReference>
<dbReference type="InterPro" id="IPR029063">
    <property type="entry name" value="SAM-dependent_MTases_sf"/>
</dbReference>
<feature type="domain" description="O-GlcNAc transferase C-terminal" evidence="10">
    <location>
        <begin position="411"/>
        <end position="583"/>
    </location>
</feature>
<keyword evidence="7 8" id="KW-0802">TPR repeat</keyword>
<feature type="repeat" description="TPR" evidence="8">
    <location>
        <begin position="52"/>
        <end position="85"/>
    </location>
</feature>
<keyword evidence="4" id="KW-0328">Glycosyltransferase</keyword>
<evidence type="ECO:0000256" key="1">
    <source>
        <dbReference type="ARBA" id="ARBA00004922"/>
    </source>
</evidence>
<dbReference type="SMART" id="SM00028">
    <property type="entry name" value="TPR"/>
    <property type="match status" value="4"/>
</dbReference>
<protein>
    <recommendedName>
        <fullName evidence="3">protein O-GlcNAc transferase</fullName>
        <ecNumber evidence="3">2.4.1.255</ecNumber>
    </recommendedName>
</protein>
<dbReference type="Pfam" id="PF13844">
    <property type="entry name" value="Glyco_transf_41"/>
    <property type="match status" value="2"/>
</dbReference>
<evidence type="ECO:0000256" key="9">
    <source>
        <dbReference type="SAM" id="MobiDB-lite"/>
    </source>
</evidence>
<dbReference type="Gene3D" id="3.40.50.11380">
    <property type="match status" value="1"/>
</dbReference>
<feature type="region of interest" description="Disordered" evidence="9">
    <location>
        <begin position="906"/>
        <end position="936"/>
    </location>
</feature>